<evidence type="ECO:0000313" key="3">
    <source>
        <dbReference type="Proteomes" id="UP000239156"/>
    </source>
</evidence>
<evidence type="ECO:0000256" key="1">
    <source>
        <dbReference type="SAM" id="MobiDB-lite"/>
    </source>
</evidence>
<name>A0A2S4V117_9BASI</name>
<gene>
    <name evidence="2" type="ORF">PSTT_11324</name>
</gene>
<keyword evidence="3" id="KW-1185">Reference proteome</keyword>
<sequence>MDDSIDEYLIGRLAELPKPNEDEETETELIEAILNFPPDGHGVLSGYLPNRAYSLLTLFALMGDQYLVYAITSVGIDVSDFDWSSHFNLLSHEVKLVLRSIKSDQSLRRPLRIPGEVQRKFREIRENYRIQRELKRTREEELSIPAEIADPTPKTGIWIGAYFVEDYDLITDQQQNQQQTRSTLSHKSSSSTITRRSNNIHQNKRAKLASLTSLPTPRYTTTPSPPPPPTKSTTVDIPTDLVTQNQSFVFVLVENLPMEASLSSIIFFSKMDRISTRCELILFHPTIYLSRANNPFFLSTKKKECKNTCSKTDALNGKLSRFKSNSMKLNKGILKFNLTQTDLTILKKKCESDHQSGLVDDQTKSILVRFPRLSSSSDLPVWNKFINEFQDKKFLVCDLLCPPLKCSLI</sequence>
<dbReference type="AlphaFoldDB" id="A0A2S4V117"/>
<dbReference type="VEuPathDB" id="FungiDB:PSTT_11324"/>
<feature type="compositionally biased region" description="Low complexity" evidence="1">
    <location>
        <begin position="210"/>
        <end position="222"/>
    </location>
</feature>
<proteinExistence type="predicted"/>
<reference evidence="2" key="1">
    <citation type="submission" date="2017-12" db="EMBL/GenBank/DDBJ databases">
        <title>Gene loss provides genomic basis for host adaptation in cereal stripe rust fungi.</title>
        <authorList>
            <person name="Xia C."/>
        </authorList>
    </citation>
    <scope>NUCLEOTIDE SEQUENCE [LARGE SCALE GENOMIC DNA]</scope>
    <source>
        <strain evidence="2">93-210</strain>
    </source>
</reference>
<feature type="region of interest" description="Disordered" evidence="1">
    <location>
        <begin position="174"/>
        <end position="235"/>
    </location>
</feature>
<evidence type="ECO:0000313" key="2">
    <source>
        <dbReference type="EMBL" id="POW03212.1"/>
    </source>
</evidence>
<dbReference type="EMBL" id="PKSL01000129">
    <property type="protein sequence ID" value="POW03212.1"/>
    <property type="molecule type" value="Genomic_DNA"/>
</dbReference>
<feature type="compositionally biased region" description="Low complexity" evidence="1">
    <location>
        <begin position="174"/>
        <end position="197"/>
    </location>
</feature>
<organism evidence="2 3">
    <name type="scientific">Puccinia striiformis</name>
    <dbReference type="NCBI Taxonomy" id="27350"/>
    <lineage>
        <taxon>Eukaryota</taxon>
        <taxon>Fungi</taxon>
        <taxon>Dikarya</taxon>
        <taxon>Basidiomycota</taxon>
        <taxon>Pucciniomycotina</taxon>
        <taxon>Pucciniomycetes</taxon>
        <taxon>Pucciniales</taxon>
        <taxon>Pucciniaceae</taxon>
        <taxon>Puccinia</taxon>
    </lineage>
</organism>
<accession>A0A2S4V117</accession>
<dbReference type="VEuPathDB" id="FungiDB:PSHT_12667"/>
<dbReference type="Proteomes" id="UP000239156">
    <property type="component" value="Unassembled WGS sequence"/>
</dbReference>
<protein>
    <submittedName>
        <fullName evidence="2">Uncharacterized protein</fullName>
    </submittedName>
</protein>
<comment type="caution">
    <text evidence="2">The sequence shown here is derived from an EMBL/GenBank/DDBJ whole genome shotgun (WGS) entry which is preliminary data.</text>
</comment>